<name>A0A9I9E2M9_CUCME</name>
<dbReference type="EnsemblPlants" id="MELO3C027767.2.1">
    <property type="protein sequence ID" value="MELO3C027767.2.1"/>
    <property type="gene ID" value="MELO3C027767.2"/>
</dbReference>
<evidence type="ECO:0000256" key="1">
    <source>
        <dbReference type="SAM" id="Phobius"/>
    </source>
</evidence>
<reference evidence="2" key="1">
    <citation type="submission" date="2023-03" db="UniProtKB">
        <authorList>
            <consortium name="EnsemblPlants"/>
        </authorList>
    </citation>
    <scope>IDENTIFICATION</scope>
</reference>
<feature type="transmembrane region" description="Helical" evidence="1">
    <location>
        <begin position="6"/>
        <end position="25"/>
    </location>
</feature>
<proteinExistence type="predicted"/>
<organism evidence="2">
    <name type="scientific">Cucumis melo</name>
    <name type="common">Muskmelon</name>
    <dbReference type="NCBI Taxonomy" id="3656"/>
    <lineage>
        <taxon>Eukaryota</taxon>
        <taxon>Viridiplantae</taxon>
        <taxon>Streptophyta</taxon>
        <taxon>Embryophyta</taxon>
        <taxon>Tracheophyta</taxon>
        <taxon>Spermatophyta</taxon>
        <taxon>Magnoliopsida</taxon>
        <taxon>eudicotyledons</taxon>
        <taxon>Gunneridae</taxon>
        <taxon>Pentapetalae</taxon>
        <taxon>rosids</taxon>
        <taxon>fabids</taxon>
        <taxon>Cucurbitales</taxon>
        <taxon>Cucurbitaceae</taxon>
        <taxon>Benincaseae</taxon>
        <taxon>Cucumis</taxon>
    </lineage>
</organism>
<keyword evidence="1" id="KW-0472">Membrane</keyword>
<keyword evidence="1" id="KW-0812">Transmembrane</keyword>
<sequence>SPPPILSRSLVSFVFLVFLVFTLPISQFPFSKMKHAPKKPIPMSPIHCHLLFLALTTPESRAADPSETYIVFQRK</sequence>
<protein>
    <submittedName>
        <fullName evidence="2">Uncharacterized protein</fullName>
    </submittedName>
</protein>
<keyword evidence="1" id="KW-1133">Transmembrane helix</keyword>
<dbReference type="AlphaFoldDB" id="A0A9I9E2M9"/>
<dbReference type="Gramene" id="MELO3C027767.2.1">
    <property type="protein sequence ID" value="MELO3C027767.2.1"/>
    <property type="gene ID" value="MELO3C027767.2"/>
</dbReference>
<accession>A0A9I9E2M9</accession>
<evidence type="ECO:0000313" key="2">
    <source>
        <dbReference type="EnsemblPlants" id="MELO3C027767.2.1"/>
    </source>
</evidence>